<keyword evidence="3" id="KW-1185">Reference proteome</keyword>
<protein>
    <submittedName>
        <fullName evidence="2">Secreted lipoprotein</fullName>
    </submittedName>
</protein>
<dbReference type="EMBL" id="CP007790">
    <property type="protein sequence ID" value="AJK68877.1"/>
    <property type="molecule type" value="Genomic_DNA"/>
</dbReference>
<dbReference type="Gene3D" id="2.130.10.10">
    <property type="entry name" value="YVTN repeat-like/Quinoprotein amine dehydrogenase"/>
    <property type="match status" value="1"/>
</dbReference>
<dbReference type="AlphaFoldDB" id="A0A0B6TFY5"/>
<proteinExistence type="predicted"/>
<accession>A0A0B6TFY5</accession>
<organism evidence="2 3">
    <name type="scientific">Corynebacterium marinum DSM 44953</name>
    <dbReference type="NCBI Taxonomy" id="1224162"/>
    <lineage>
        <taxon>Bacteria</taxon>
        <taxon>Bacillati</taxon>
        <taxon>Actinomycetota</taxon>
        <taxon>Actinomycetes</taxon>
        <taxon>Mycobacteriales</taxon>
        <taxon>Corynebacteriaceae</taxon>
        <taxon>Corynebacterium</taxon>
    </lineage>
</organism>
<dbReference type="SUPFAM" id="SSF101898">
    <property type="entry name" value="NHL repeat"/>
    <property type="match status" value="1"/>
</dbReference>
<sequence>MKAGRLTALAALTASTLLLAACSAEPGDEAPEMGDAVAEASPPAADPAGRVVELAAGYSAATDLEAAGDTLGLRSAGTLALGTVDQFESGDVTEVAVPENCGDLTASADTFVLACREEVLLVDAATGGVDKRSLAGTDAAPALGATLTSTGELVVGNSESDQVLVFGQDSEEPLETITVAGNTSQLISVPRGDGDDAVVRTNHANTTIQDIHWRDGEQGGTLRVGLGVGRIAAGENGLVIVSDNLGDQLAIYTATDVIRLHQTSPVDDSPWGVDWDAGRNLAWIASTGTNTLAGFDISSGTPERRVLLNTVADAQNVVVLEDGTLVLASATGGGLQVIDNPELTSQ</sequence>
<dbReference type="KEGG" id="cmq:B840_06355"/>
<dbReference type="HOGENOM" id="CLU_049426_0_0_11"/>
<dbReference type="RefSeq" id="WP_229676645.1">
    <property type="nucleotide sequence ID" value="NZ_CP007790.1"/>
</dbReference>
<evidence type="ECO:0000313" key="2">
    <source>
        <dbReference type="EMBL" id="AJK68877.1"/>
    </source>
</evidence>
<evidence type="ECO:0000256" key="1">
    <source>
        <dbReference type="SAM" id="SignalP"/>
    </source>
</evidence>
<name>A0A0B6TFY5_9CORY</name>
<dbReference type="InterPro" id="IPR015943">
    <property type="entry name" value="WD40/YVTN_repeat-like_dom_sf"/>
</dbReference>
<reference evidence="2 3" key="1">
    <citation type="submission" date="2014-05" db="EMBL/GenBank/DDBJ databases">
        <title>Complete genome sequence of Corynebacterium marinum DSM 44953.</title>
        <authorList>
            <person name="Schaffert L."/>
            <person name="Albersmeier A."/>
            <person name="Kalinowski J."/>
            <person name="Ruckert C."/>
        </authorList>
    </citation>
    <scope>NUCLEOTIDE SEQUENCE [LARGE SCALE GENOMIC DNA]</scope>
    <source>
        <strain evidence="2 3">DSM 44953</strain>
    </source>
</reference>
<feature type="signal peptide" evidence="1">
    <location>
        <begin position="1"/>
        <end position="20"/>
    </location>
</feature>
<feature type="chain" id="PRO_5039538305" evidence="1">
    <location>
        <begin position="21"/>
        <end position="346"/>
    </location>
</feature>
<dbReference type="PROSITE" id="PS51257">
    <property type="entry name" value="PROKAR_LIPOPROTEIN"/>
    <property type="match status" value="1"/>
</dbReference>
<dbReference type="Proteomes" id="UP000031928">
    <property type="component" value="Chromosome"/>
</dbReference>
<gene>
    <name evidence="2" type="primary">lppL</name>
    <name evidence="2" type="ORF">B840_06355</name>
</gene>
<keyword evidence="1" id="KW-0732">Signal</keyword>
<dbReference type="STRING" id="1224162.B840_06355"/>
<evidence type="ECO:0000313" key="3">
    <source>
        <dbReference type="Proteomes" id="UP000031928"/>
    </source>
</evidence>
<keyword evidence="2" id="KW-0449">Lipoprotein</keyword>